<dbReference type="Pfam" id="PF13366">
    <property type="entry name" value="PDDEXK_3"/>
    <property type="match status" value="1"/>
</dbReference>
<dbReference type="InterPro" id="IPR026350">
    <property type="entry name" value="GxxExxY"/>
</dbReference>
<keyword evidence="2" id="KW-1185">Reference proteome</keyword>
<evidence type="ECO:0000313" key="2">
    <source>
        <dbReference type="Proteomes" id="UP000308528"/>
    </source>
</evidence>
<name>A0A4S4NAT0_9BACT</name>
<accession>A0A4S4NAT0</accession>
<dbReference type="InterPro" id="IPR011604">
    <property type="entry name" value="PDDEXK-like_dom_sf"/>
</dbReference>
<evidence type="ECO:0000313" key="1">
    <source>
        <dbReference type="EMBL" id="THH36466.1"/>
    </source>
</evidence>
<gene>
    <name evidence="1" type="ORF">E4021_15330</name>
</gene>
<protein>
    <submittedName>
        <fullName evidence="1">GxxExxY protein</fullName>
    </submittedName>
</protein>
<comment type="caution">
    <text evidence="1">The sequence shown here is derived from an EMBL/GenBank/DDBJ whole genome shotgun (WGS) entry which is preliminary data.</text>
</comment>
<dbReference type="OrthoDB" id="1119698at2"/>
<sequence length="128" mass="14791">MMDRNELTYAIRGAAFKVHSKLGPGLLESVYERCLTYELRKRFHVETQLAVPFTYDTLQIDVGYRMDIVVENTVVIELKATEKILPIHSAQLLTYMRLSKISLGLLMNFNVSNMQTGIKRYIMEKGMK</sequence>
<organism evidence="1 2">
    <name type="scientific">Neolewinella litorea</name>
    <dbReference type="NCBI Taxonomy" id="2562452"/>
    <lineage>
        <taxon>Bacteria</taxon>
        <taxon>Pseudomonadati</taxon>
        <taxon>Bacteroidota</taxon>
        <taxon>Saprospiria</taxon>
        <taxon>Saprospirales</taxon>
        <taxon>Lewinellaceae</taxon>
        <taxon>Neolewinella</taxon>
    </lineage>
</organism>
<reference evidence="1 2" key="1">
    <citation type="submission" date="2019-04" db="EMBL/GenBank/DDBJ databases">
        <title>Lewinella litorea sp. nov., isolated from a marine sand.</title>
        <authorList>
            <person name="Yoon J.-H."/>
        </authorList>
    </citation>
    <scope>NUCLEOTIDE SEQUENCE [LARGE SCALE GENOMIC DNA]</scope>
    <source>
        <strain evidence="1 2">HSMS-39</strain>
    </source>
</reference>
<dbReference type="Gene3D" id="3.90.320.10">
    <property type="match status" value="1"/>
</dbReference>
<dbReference type="NCBIfam" id="TIGR04256">
    <property type="entry name" value="GxxExxY"/>
    <property type="match status" value="1"/>
</dbReference>
<proteinExistence type="predicted"/>
<dbReference type="AlphaFoldDB" id="A0A4S4NAT0"/>
<dbReference type="Proteomes" id="UP000308528">
    <property type="component" value="Unassembled WGS sequence"/>
</dbReference>
<dbReference type="EMBL" id="SRSF01000009">
    <property type="protein sequence ID" value="THH36466.1"/>
    <property type="molecule type" value="Genomic_DNA"/>
</dbReference>